<evidence type="ECO:0000313" key="2">
    <source>
        <dbReference type="EMBL" id="KAL0569868.1"/>
    </source>
</evidence>
<dbReference type="Gene3D" id="3.40.50.300">
    <property type="entry name" value="P-loop containing nucleotide triphosphate hydrolases"/>
    <property type="match status" value="2"/>
</dbReference>
<dbReference type="PANTHER" id="PTHR48312:SF1">
    <property type="entry name" value="SULFOTRANSFERASE"/>
    <property type="match status" value="1"/>
</dbReference>
<gene>
    <name evidence="2" type="ORF">V5O48_012087</name>
</gene>
<feature type="region of interest" description="Disordered" evidence="1">
    <location>
        <begin position="115"/>
        <end position="134"/>
    </location>
</feature>
<dbReference type="Proteomes" id="UP001465976">
    <property type="component" value="Unassembled WGS sequence"/>
</dbReference>
<dbReference type="SUPFAM" id="SSF52540">
    <property type="entry name" value="P-loop containing nucleoside triphosphate hydrolases"/>
    <property type="match status" value="2"/>
</dbReference>
<dbReference type="EMBL" id="JBAHYK010001036">
    <property type="protein sequence ID" value="KAL0569868.1"/>
    <property type="molecule type" value="Genomic_DNA"/>
</dbReference>
<proteinExistence type="predicted"/>
<accession>A0ABR3F3S2</accession>
<dbReference type="Pfam" id="PF13469">
    <property type="entry name" value="Sulfotransfer_3"/>
    <property type="match status" value="1"/>
</dbReference>
<protein>
    <submittedName>
        <fullName evidence="2">Uncharacterized protein</fullName>
    </submittedName>
</protein>
<comment type="caution">
    <text evidence="2">The sequence shown here is derived from an EMBL/GenBank/DDBJ whole genome shotgun (WGS) entry which is preliminary data.</text>
</comment>
<evidence type="ECO:0000256" key="1">
    <source>
        <dbReference type="SAM" id="MobiDB-lite"/>
    </source>
</evidence>
<sequence length="661" mass="75589">MSIQQQRPLRVFLLAQPRTRSNLLIQLLGSHPSIVEQQYPFSNAYHFGPERQFSRDIDLGSTGKLEDYTEETYQHAFDEFNGFLKKTEDEKRIPLIKEHVFYMMHAQTTYERLNQKVPNPRNRPPVEPGPHETASTNLTLLPDEFLLSFTPVFIIRHPARAFPSSLRAHSRSTGGNVFDADFPANATFRFPRELLDWYNTHRERSSRAPVVIDGDKLVNDTKGQMKSLCEGLGINEDGIQYSWESKEDHGWGKVWDAYYEGIQNSTGVVRTKETLKPPVLEEEVKKWSKEWNEDVAAKLKELVESAMEDYEYLLTSIDIKEQCLNGQVAGSMGKEGPEPSAQPLHRPIFVFSHLRTRSNLLAHLLETHPEIGDMILYPIRAAHSSGPERRVKDSSMYATKEVNALHTFQNCYDEMQAKISAVYEKASAFFGKIPLIKEHAYVAMSASVMNSVFPDTVNETRPVIVDKNAVFSPEKVSSVPNPMVLPDSFLTTVTPILVIRPPVRVITSGMRVILNEYGCGMDEPGVYQTCTFKWTRILFEYYRARGITPIVVDGDELARDTESQMSKLCSLIGVDGSKIRYEWKPKASYIKMDETMQEQVYLKVLYESTGVIKDEDKLKPPNLDDEARSWVNEWGEDVARKLKSLAEKAMEDYEYLLQFRL</sequence>
<name>A0ABR3F3S2_9AGAR</name>
<organism evidence="2 3">
    <name type="scientific">Marasmius crinis-equi</name>
    <dbReference type="NCBI Taxonomy" id="585013"/>
    <lineage>
        <taxon>Eukaryota</taxon>
        <taxon>Fungi</taxon>
        <taxon>Dikarya</taxon>
        <taxon>Basidiomycota</taxon>
        <taxon>Agaricomycotina</taxon>
        <taxon>Agaricomycetes</taxon>
        <taxon>Agaricomycetidae</taxon>
        <taxon>Agaricales</taxon>
        <taxon>Marasmiineae</taxon>
        <taxon>Marasmiaceae</taxon>
        <taxon>Marasmius</taxon>
    </lineage>
</organism>
<dbReference type="PANTHER" id="PTHR48312">
    <property type="match status" value="1"/>
</dbReference>
<evidence type="ECO:0000313" key="3">
    <source>
        <dbReference type="Proteomes" id="UP001465976"/>
    </source>
</evidence>
<reference evidence="2 3" key="1">
    <citation type="submission" date="2024-02" db="EMBL/GenBank/DDBJ databases">
        <title>A draft genome for the cacao thread blight pathogen Marasmius crinis-equi.</title>
        <authorList>
            <person name="Cohen S.P."/>
            <person name="Baruah I.K."/>
            <person name="Amoako-Attah I."/>
            <person name="Bukari Y."/>
            <person name="Meinhardt L.W."/>
            <person name="Bailey B.A."/>
        </authorList>
    </citation>
    <scope>NUCLEOTIDE SEQUENCE [LARGE SCALE GENOMIC DNA]</scope>
    <source>
        <strain evidence="2 3">GH-76</strain>
    </source>
</reference>
<keyword evidence="3" id="KW-1185">Reference proteome</keyword>
<dbReference type="InterPro" id="IPR027417">
    <property type="entry name" value="P-loop_NTPase"/>
</dbReference>